<name>A0A8S0PCM8_OLEEU</name>
<comment type="caution">
    <text evidence="1">The sequence shown here is derived from an EMBL/GenBank/DDBJ whole genome shotgun (WGS) entry which is preliminary data.</text>
</comment>
<accession>A0A8S0PCM8</accession>
<reference evidence="1 2" key="1">
    <citation type="submission" date="2019-12" db="EMBL/GenBank/DDBJ databases">
        <authorList>
            <person name="Alioto T."/>
            <person name="Alioto T."/>
            <person name="Gomez Garrido J."/>
        </authorList>
    </citation>
    <scope>NUCLEOTIDE SEQUENCE [LARGE SCALE GENOMIC DNA]</scope>
</reference>
<dbReference type="Proteomes" id="UP000594638">
    <property type="component" value="Unassembled WGS sequence"/>
</dbReference>
<organism evidence="1 2">
    <name type="scientific">Olea europaea subsp. europaea</name>
    <dbReference type="NCBI Taxonomy" id="158383"/>
    <lineage>
        <taxon>Eukaryota</taxon>
        <taxon>Viridiplantae</taxon>
        <taxon>Streptophyta</taxon>
        <taxon>Embryophyta</taxon>
        <taxon>Tracheophyta</taxon>
        <taxon>Spermatophyta</taxon>
        <taxon>Magnoliopsida</taxon>
        <taxon>eudicotyledons</taxon>
        <taxon>Gunneridae</taxon>
        <taxon>Pentapetalae</taxon>
        <taxon>asterids</taxon>
        <taxon>lamiids</taxon>
        <taxon>Lamiales</taxon>
        <taxon>Oleaceae</taxon>
        <taxon>Oleeae</taxon>
        <taxon>Olea</taxon>
    </lineage>
</organism>
<evidence type="ECO:0000313" key="1">
    <source>
        <dbReference type="EMBL" id="CAA2938093.1"/>
    </source>
</evidence>
<dbReference type="Gramene" id="OE9A015603T1">
    <property type="protein sequence ID" value="OE9A015603C1"/>
    <property type="gene ID" value="OE9A015603"/>
</dbReference>
<protein>
    <submittedName>
        <fullName evidence="1">Uncharacterized protein</fullName>
    </submittedName>
</protein>
<evidence type="ECO:0000313" key="2">
    <source>
        <dbReference type="Proteomes" id="UP000594638"/>
    </source>
</evidence>
<sequence length="188" mass="22188">MNDDNNVDKTLRMKCQIVKEYFRKSMGKITKRYAYNAFVSCKKRNSDKLGLIIILAYVLWATEENTYIDLWWLDLVDNLDRNKICYEISGYNTKNGRLENVEELEVNSSLVPNEAKLDEVYWKELTSIMEEDESTTHHFEGDEVEHDAKPHHAFYQHFPRASQLPPISQEINIVNLLRMEIEKLEGRL</sequence>
<dbReference type="AlphaFoldDB" id="A0A8S0PCM8"/>
<dbReference type="EMBL" id="CACTIH010000031">
    <property type="protein sequence ID" value="CAA2938093.1"/>
    <property type="molecule type" value="Genomic_DNA"/>
</dbReference>
<dbReference type="OrthoDB" id="1930729at2759"/>
<keyword evidence="2" id="KW-1185">Reference proteome</keyword>
<gene>
    <name evidence="1" type="ORF">OLEA9_A015603</name>
</gene>
<proteinExistence type="predicted"/>